<feature type="compositionally biased region" description="Basic and acidic residues" evidence="1">
    <location>
        <begin position="23"/>
        <end position="33"/>
    </location>
</feature>
<proteinExistence type="predicted"/>
<organism evidence="2 3">
    <name type="scientific">Reticulomyxa filosa</name>
    <dbReference type="NCBI Taxonomy" id="46433"/>
    <lineage>
        <taxon>Eukaryota</taxon>
        <taxon>Sar</taxon>
        <taxon>Rhizaria</taxon>
        <taxon>Retaria</taxon>
        <taxon>Foraminifera</taxon>
        <taxon>Monothalamids</taxon>
        <taxon>Reticulomyxidae</taxon>
        <taxon>Reticulomyxa</taxon>
    </lineage>
</organism>
<feature type="compositionally biased region" description="Basic and acidic residues" evidence="1">
    <location>
        <begin position="106"/>
        <end position="121"/>
    </location>
</feature>
<feature type="region of interest" description="Disordered" evidence="1">
    <location>
        <begin position="65"/>
        <end position="157"/>
    </location>
</feature>
<protein>
    <submittedName>
        <fullName evidence="2">G-patch domain-containing protein</fullName>
    </submittedName>
</protein>
<dbReference type="AlphaFoldDB" id="X6NQE8"/>
<name>X6NQE8_RETFI</name>
<keyword evidence="3" id="KW-1185">Reference proteome</keyword>
<gene>
    <name evidence="2" type="ORF">RFI_08887</name>
</gene>
<feature type="compositionally biased region" description="Polar residues" evidence="1">
    <location>
        <begin position="13"/>
        <end position="22"/>
    </location>
</feature>
<reference evidence="2 3" key="1">
    <citation type="journal article" date="2013" name="Curr. Biol.">
        <title>The Genome of the Foraminiferan Reticulomyxa filosa.</title>
        <authorList>
            <person name="Glockner G."/>
            <person name="Hulsmann N."/>
            <person name="Schleicher M."/>
            <person name="Noegel A.A."/>
            <person name="Eichinger L."/>
            <person name="Gallinger C."/>
            <person name="Pawlowski J."/>
            <person name="Sierra R."/>
            <person name="Euteneuer U."/>
            <person name="Pillet L."/>
            <person name="Moustafa A."/>
            <person name="Platzer M."/>
            <person name="Groth M."/>
            <person name="Szafranski K."/>
            <person name="Schliwa M."/>
        </authorList>
    </citation>
    <scope>NUCLEOTIDE SEQUENCE [LARGE SCALE GENOMIC DNA]</scope>
</reference>
<evidence type="ECO:0000313" key="2">
    <source>
        <dbReference type="EMBL" id="ETO28246.1"/>
    </source>
</evidence>
<comment type="caution">
    <text evidence="2">The sequence shown here is derived from an EMBL/GenBank/DDBJ whole genome shotgun (WGS) entry which is preliminary data.</text>
</comment>
<evidence type="ECO:0000256" key="1">
    <source>
        <dbReference type="SAM" id="MobiDB-lite"/>
    </source>
</evidence>
<feature type="compositionally biased region" description="Basic residues" evidence="1">
    <location>
        <begin position="142"/>
        <end position="152"/>
    </location>
</feature>
<sequence>MPKTWGKKDTDTSETANGSKTQADSDKNKKTVESEDATSPASKPKVQKLKNAKVIKSASDVLIKAASSKVAQASSPPGDKAEKSALPRTPQKPTQPKIIPFVGDKVMIKDPNTKREQKEEIGGGGGGGETGLDRDRDGDREKKKKKKKVRLKNKTEGEVTLVGPKQNRQGVWVRLMVVTPIPPKDGADENEERMVEEAIIWAPISTVEKVIHCMLN</sequence>
<dbReference type="EMBL" id="ASPP01006786">
    <property type="protein sequence ID" value="ETO28246.1"/>
    <property type="molecule type" value="Genomic_DNA"/>
</dbReference>
<accession>X6NQE8</accession>
<evidence type="ECO:0000313" key="3">
    <source>
        <dbReference type="Proteomes" id="UP000023152"/>
    </source>
</evidence>
<feature type="region of interest" description="Disordered" evidence="1">
    <location>
        <begin position="1"/>
        <end position="53"/>
    </location>
</feature>
<feature type="compositionally biased region" description="Basic and acidic residues" evidence="1">
    <location>
        <begin position="1"/>
        <end position="11"/>
    </location>
</feature>
<feature type="compositionally biased region" description="Low complexity" evidence="1">
    <location>
        <begin position="65"/>
        <end position="75"/>
    </location>
</feature>
<dbReference type="Proteomes" id="UP000023152">
    <property type="component" value="Unassembled WGS sequence"/>
</dbReference>
<feature type="compositionally biased region" description="Basic and acidic residues" evidence="1">
    <location>
        <begin position="131"/>
        <end position="141"/>
    </location>
</feature>